<dbReference type="InterPro" id="IPR058913">
    <property type="entry name" value="Integrase_dom_put"/>
</dbReference>
<organism evidence="2 3">
    <name type="scientific">Mytilus galloprovincialis</name>
    <name type="common">Mediterranean mussel</name>
    <dbReference type="NCBI Taxonomy" id="29158"/>
    <lineage>
        <taxon>Eukaryota</taxon>
        <taxon>Metazoa</taxon>
        <taxon>Spiralia</taxon>
        <taxon>Lophotrochozoa</taxon>
        <taxon>Mollusca</taxon>
        <taxon>Bivalvia</taxon>
        <taxon>Autobranchia</taxon>
        <taxon>Pteriomorphia</taxon>
        <taxon>Mytilida</taxon>
        <taxon>Mytiloidea</taxon>
        <taxon>Mytilidae</taxon>
        <taxon>Mytilinae</taxon>
        <taxon>Mytilus</taxon>
    </lineage>
</organism>
<proteinExistence type="predicted"/>
<dbReference type="AlphaFoldDB" id="A0A8B6F2G3"/>
<dbReference type="InterPro" id="IPR001584">
    <property type="entry name" value="Integrase_cat-core"/>
</dbReference>
<keyword evidence="3" id="KW-1185">Reference proteome</keyword>
<name>A0A8B6F2G3_MYTGA</name>
<sequence length="343" mass="40182">MRQCNLKKINVSNISEEDLDLLIQELVVEFPRCGEKMIKELLVEKTAIQVTRSRIRESLHRIDEIGIKDRKKRRLHRRIYNVDGVNHIWHIDSNHKLIRWNFIVLGGIDGFSRFVTFLNCRDNNKATTVLDSFKTAVVNYGLPLRVRSDKGQENSLVADFMIKERGPNRGSMITGKSCHNQRIERLWRDVFEGVLCYYYDLFHFMEEECFLDISDDNKMYALHHVFLPKINEKLSVWAQAWGKHRIRTAKSSPLRLFTAGMINNPTDFDILDIGNYGTEGNYEDNFNDYDGIQDTRPILDSRAFSVNEICQEELNLHCPRNWASSYYGIDIYHQAVQIIERNS</sequence>
<dbReference type="Proteomes" id="UP000596742">
    <property type="component" value="Unassembled WGS sequence"/>
</dbReference>
<dbReference type="InterPro" id="IPR012337">
    <property type="entry name" value="RNaseH-like_sf"/>
</dbReference>
<dbReference type="PANTHER" id="PTHR46791">
    <property type="entry name" value="EXPRESSED PROTEIN"/>
    <property type="match status" value="1"/>
</dbReference>
<accession>A0A8B6F2G3</accession>
<dbReference type="SUPFAM" id="SSF53098">
    <property type="entry name" value="Ribonuclease H-like"/>
    <property type="match status" value="1"/>
</dbReference>
<gene>
    <name evidence="2" type="ORF">MGAL_10B092464</name>
</gene>
<dbReference type="GO" id="GO:0003676">
    <property type="term" value="F:nucleic acid binding"/>
    <property type="evidence" value="ECO:0007669"/>
    <property type="project" value="InterPro"/>
</dbReference>
<comment type="caution">
    <text evidence="2">The sequence shown here is derived from an EMBL/GenBank/DDBJ whole genome shotgun (WGS) entry which is preliminary data.</text>
</comment>
<feature type="domain" description="Integrase catalytic" evidence="1">
    <location>
        <begin position="80"/>
        <end position="261"/>
    </location>
</feature>
<evidence type="ECO:0000259" key="1">
    <source>
        <dbReference type="PROSITE" id="PS50994"/>
    </source>
</evidence>
<dbReference type="EMBL" id="UYJE01005960">
    <property type="protein sequence ID" value="VDI42016.1"/>
    <property type="molecule type" value="Genomic_DNA"/>
</dbReference>
<dbReference type="Pfam" id="PF24764">
    <property type="entry name" value="rva_4"/>
    <property type="match status" value="1"/>
</dbReference>
<dbReference type="OrthoDB" id="6285084at2759"/>
<dbReference type="InterPro" id="IPR036397">
    <property type="entry name" value="RNaseH_sf"/>
</dbReference>
<dbReference type="Gene3D" id="3.30.420.10">
    <property type="entry name" value="Ribonuclease H-like superfamily/Ribonuclease H"/>
    <property type="match status" value="1"/>
</dbReference>
<dbReference type="GO" id="GO:0015074">
    <property type="term" value="P:DNA integration"/>
    <property type="evidence" value="ECO:0007669"/>
    <property type="project" value="InterPro"/>
</dbReference>
<evidence type="ECO:0000313" key="2">
    <source>
        <dbReference type="EMBL" id="VDI42016.1"/>
    </source>
</evidence>
<dbReference type="PROSITE" id="PS50994">
    <property type="entry name" value="INTEGRASE"/>
    <property type="match status" value="1"/>
</dbReference>
<dbReference type="PANTHER" id="PTHR46791:SF5">
    <property type="entry name" value="CLR5 DOMAIN-CONTAINING PROTEIN-RELATED"/>
    <property type="match status" value="1"/>
</dbReference>
<protein>
    <recommendedName>
        <fullName evidence="1">Integrase catalytic domain-containing protein</fullName>
    </recommendedName>
</protein>
<reference evidence="2" key="1">
    <citation type="submission" date="2018-11" db="EMBL/GenBank/DDBJ databases">
        <authorList>
            <person name="Alioto T."/>
            <person name="Alioto T."/>
        </authorList>
    </citation>
    <scope>NUCLEOTIDE SEQUENCE</scope>
</reference>
<evidence type="ECO:0000313" key="3">
    <source>
        <dbReference type="Proteomes" id="UP000596742"/>
    </source>
</evidence>